<keyword evidence="2" id="KW-1133">Transmembrane helix</keyword>
<protein>
    <submittedName>
        <fullName evidence="3">Pilus assembly protein PilE</fullName>
    </submittedName>
</protein>
<dbReference type="PRINTS" id="PR00813">
    <property type="entry name" value="BCTERIALGSPG"/>
</dbReference>
<reference evidence="3 4" key="1">
    <citation type="submission" date="2017-10" db="EMBL/GenBank/DDBJ databases">
        <title>Whole genome sequencing of Pseudoxanthomonas broegbernensis DSM 12573(T).</title>
        <authorList>
            <person name="Kumar S."/>
            <person name="Bansal K."/>
            <person name="Kaur A."/>
            <person name="Patil P."/>
            <person name="Sharma S."/>
            <person name="Patil P.B."/>
        </authorList>
    </citation>
    <scope>NUCLEOTIDE SEQUENCE [LARGE SCALE GENOMIC DNA]</scope>
    <source>
        <strain evidence="3 4">DSM 12573</strain>
    </source>
</reference>
<organism evidence="3 4">
    <name type="scientific">Pseudoxanthomonas broegbernensis</name>
    <dbReference type="NCBI Taxonomy" id="83619"/>
    <lineage>
        <taxon>Bacteria</taxon>
        <taxon>Pseudomonadati</taxon>
        <taxon>Pseudomonadota</taxon>
        <taxon>Gammaproteobacteria</taxon>
        <taxon>Lysobacterales</taxon>
        <taxon>Lysobacteraceae</taxon>
        <taxon>Pseudoxanthomonas</taxon>
    </lineage>
</organism>
<dbReference type="Pfam" id="PF16732">
    <property type="entry name" value="ComP_DUS"/>
    <property type="match status" value="1"/>
</dbReference>
<comment type="caution">
    <text evidence="3">The sequence shown here is derived from an EMBL/GenBank/DDBJ whole genome shotgun (WGS) entry which is preliminary data.</text>
</comment>
<dbReference type="EMBL" id="MWIP01000003">
    <property type="protein sequence ID" value="KAF1687217.1"/>
    <property type="molecule type" value="Genomic_DNA"/>
</dbReference>
<keyword evidence="2" id="KW-0812">Transmembrane</keyword>
<dbReference type="PANTHER" id="PTHR30093">
    <property type="entry name" value="GENERAL SECRETION PATHWAY PROTEIN G"/>
    <property type="match status" value="1"/>
</dbReference>
<dbReference type="GO" id="GO:0015628">
    <property type="term" value="P:protein secretion by the type II secretion system"/>
    <property type="evidence" value="ECO:0007669"/>
    <property type="project" value="InterPro"/>
</dbReference>
<dbReference type="GO" id="GO:0015627">
    <property type="term" value="C:type II protein secretion system complex"/>
    <property type="evidence" value="ECO:0007669"/>
    <property type="project" value="InterPro"/>
</dbReference>
<evidence type="ECO:0000313" key="3">
    <source>
        <dbReference type="EMBL" id="KAF1687217.1"/>
    </source>
</evidence>
<dbReference type="InterPro" id="IPR000983">
    <property type="entry name" value="Bac_GSPG_pilin"/>
</dbReference>
<dbReference type="Proteomes" id="UP000462066">
    <property type="component" value="Unassembled WGS sequence"/>
</dbReference>
<feature type="transmembrane region" description="Helical" evidence="2">
    <location>
        <begin position="12"/>
        <end position="34"/>
    </location>
</feature>
<name>A0A7V8GNN8_9GAMM</name>
<dbReference type="NCBIfam" id="TIGR02532">
    <property type="entry name" value="IV_pilin_GFxxxE"/>
    <property type="match status" value="1"/>
</dbReference>
<dbReference type="InterPro" id="IPR045584">
    <property type="entry name" value="Pilin-like"/>
</dbReference>
<keyword evidence="1" id="KW-0488">Methylation</keyword>
<sequence>MRSPSKPSGFTLIELMIVVAVVAILLAIALPSYLDYVVRSKIRTAQADLQALAAAVENHRQRTLKFPDTAAGTTDAVKAAFPGWSPASKSADFGFAYSTSSGYTLTATGVGGKLSGCAVSINADNIRGNSGCPSVGDISW</sequence>
<dbReference type="SUPFAM" id="SSF54523">
    <property type="entry name" value="Pili subunits"/>
    <property type="match status" value="1"/>
</dbReference>
<keyword evidence="2" id="KW-0472">Membrane</keyword>
<dbReference type="PROSITE" id="PS00409">
    <property type="entry name" value="PROKAR_NTER_METHYL"/>
    <property type="match status" value="1"/>
</dbReference>
<dbReference type="RefSeq" id="WP_162310237.1">
    <property type="nucleotide sequence ID" value="NZ_JACHGU010000005.1"/>
</dbReference>
<dbReference type="InterPro" id="IPR031982">
    <property type="entry name" value="PilE-like"/>
</dbReference>
<evidence type="ECO:0000256" key="2">
    <source>
        <dbReference type="SAM" id="Phobius"/>
    </source>
</evidence>
<accession>A0A7V8GNN8</accession>
<gene>
    <name evidence="3" type="ORF">B1992_04330</name>
</gene>
<dbReference type="GO" id="GO:0043683">
    <property type="term" value="P:type IV pilus assembly"/>
    <property type="evidence" value="ECO:0007669"/>
    <property type="project" value="InterPro"/>
</dbReference>
<dbReference type="Gene3D" id="3.30.700.10">
    <property type="entry name" value="Glycoprotein, Type 4 Pilin"/>
    <property type="match status" value="1"/>
</dbReference>
<dbReference type="Pfam" id="PF07963">
    <property type="entry name" value="N_methyl"/>
    <property type="match status" value="1"/>
</dbReference>
<evidence type="ECO:0000256" key="1">
    <source>
        <dbReference type="ARBA" id="ARBA00022481"/>
    </source>
</evidence>
<dbReference type="PANTHER" id="PTHR30093:SF47">
    <property type="entry name" value="TYPE IV PILUS NON-CORE MINOR PILIN PILE"/>
    <property type="match status" value="1"/>
</dbReference>
<dbReference type="AlphaFoldDB" id="A0A7V8GNN8"/>
<dbReference type="InterPro" id="IPR012902">
    <property type="entry name" value="N_methyl_site"/>
</dbReference>
<proteinExistence type="predicted"/>
<keyword evidence="4" id="KW-1185">Reference proteome</keyword>
<evidence type="ECO:0000313" key="4">
    <source>
        <dbReference type="Proteomes" id="UP000462066"/>
    </source>
</evidence>